<keyword evidence="4" id="KW-0233">DNA recombination</keyword>
<organism evidence="9 10">
    <name type="scientific">Lichenifustis flavocetrariae</name>
    <dbReference type="NCBI Taxonomy" id="2949735"/>
    <lineage>
        <taxon>Bacteria</taxon>
        <taxon>Pseudomonadati</taxon>
        <taxon>Pseudomonadota</taxon>
        <taxon>Alphaproteobacteria</taxon>
        <taxon>Hyphomicrobiales</taxon>
        <taxon>Lichenihabitantaceae</taxon>
        <taxon>Lichenifustis</taxon>
    </lineage>
</organism>
<feature type="domain" description="Core-binding (CB)" evidence="8">
    <location>
        <begin position="245"/>
        <end position="335"/>
    </location>
</feature>
<dbReference type="PANTHER" id="PTHR30629:SF2">
    <property type="entry name" value="PROPHAGE INTEGRASE INTS-RELATED"/>
    <property type="match status" value="1"/>
</dbReference>
<evidence type="ECO:0000256" key="2">
    <source>
        <dbReference type="ARBA" id="ARBA00022908"/>
    </source>
</evidence>
<dbReference type="PROSITE" id="PS51900">
    <property type="entry name" value="CB"/>
    <property type="match status" value="1"/>
</dbReference>
<evidence type="ECO:0000256" key="1">
    <source>
        <dbReference type="ARBA" id="ARBA00008857"/>
    </source>
</evidence>
<dbReference type="PROSITE" id="PS51898">
    <property type="entry name" value="TYR_RECOMBINASE"/>
    <property type="match status" value="1"/>
</dbReference>
<sequence length="566" mass="62924">MPLMMARPYKHPRTGIYWLRRGVPESLRSLVGKREEKFSLGTRDPEEAKRLHAKAIAEMDSQWANLRAGQRILTEREAHELAKPIFRKWLVLYQDDPGNQLQWHPDLYERLTLLPETDPLSDLKNQGFDNVEEDTAGVHLDELLLANMRVFARAQAKYILEAHGLRVDGYSHLKLVRACAIALQRASLILGDSFETGEPVEIDEELPTANTVTPRTSPPSGTPRSRGAATGVARAVSSKDEPDALTFANLLEAWWTEAKAVGRKPSTYESYRNTFVTFVEFLGHEDAARVTESDVVAFKDHRLSTPSKRTGKPPSAKTVKDSDLSALKTLFGWAVTNRKLGANPATGITIKLAKPQRLRPKWFTDTEAELILSAALNANLSGDAPQLKAAKRWVPWLCAFTGARVGELAQLRKEDVTQRDNYWVVRITPEAGTVKTNEAREVVLHPQIVKLGFSTFVAAAPSGHLFLSPRSDGDVLKPLQTLKNRLAEFGRALVPDEGVAPNHGWRHRFKTVGMEAGIPLRILDAIQGHAPRSVSDSYGDVTLKTMAGAMFKLPYFFVQAKVKEPA</sequence>
<dbReference type="InterPro" id="IPR013762">
    <property type="entry name" value="Integrase-like_cat_sf"/>
</dbReference>
<feature type="domain" description="Tyr recombinase" evidence="7">
    <location>
        <begin position="358"/>
        <end position="551"/>
    </location>
</feature>
<evidence type="ECO:0000259" key="8">
    <source>
        <dbReference type="PROSITE" id="PS51900"/>
    </source>
</evidence>
<accession>A0AA41Z7J0</accession>
<dbReference type="InterPro" id="IPR002104">
    <property type="entry name" value="Integrase_catalytic"/>
</dbReference>
<evidence type="ECO:0000256" key="4">
    <source>
        <dbReference type="ARBA" id="ARBA00023172"/>
    </source>
</evidence>
<reference evidence="9" key="1">
    <citation type="submission" date="2022-05" db="EMBL/GenBank/DDBJ databases">
        <authorList>
            <person name="Pankratov T."/>
        </authorList>
    </citation>
    <scope>NUCLEOTIDE SEQUENCE</scope>
    <source>
        <strain evidence="9">BP6-180914</strain>
    </source>
</reference>
<comment type="caution">
    <text evidence="9">The sequence shown here is derived from an EMBL/GenBank/DDBJ whole genome shotgun (WGS) entry which is preliminary data.</text>
</comment>
<dbReference type="InterPro" id="IPR044068">
    <property type="entry name" value="CB"/>
</dbReference>
<dbReference type="InterPro" id="IPR010998">
    <property type="entry name" value="Integrase_recombinase_N"/>
</dbReference>
<dbReference type="GO" id="GO:0006310">
    <property type="term" value="P:DNA recombination"/>
    <property type="evidence" value="ECO:0007669"/>
    <property type="project" value="UniProtKB-KW"/>
</dbReference>
<keyword evidence="2" id="KW-0229">DNA integration</keyword>
<dbReference type="PANTHER" id="PTHR30629">
    <property type="entry name" value="PROPHAGE INTEGRASE"/>
    <property type="match status" value="1"/>
</dbReference>
<feature type="region of interest" description="Disordered" evidence="6">
    <location>
        <begin position="207"/>
        <end position="230"/>
    </location>
</feature>
<evidence type="ECO:0000259" key="7">
    <source>
        <dbReference type="PROSITE" id="PS51898"/>
    </source>
</evidence>
<comment type="similarity">
    <text evidence="1">Belongs to the 'phage' integrase family.</text>
</comment>
<dbReference type="Gene3D" id="1.10.150.130">
    <property type="match status" value="1"/>
</dbReference>
<gene>
    <name evidence="9" type="ORF">M8523_28600</name>
</gene>
<dbReference type="EMBL" id="JAMOIM010000036">
    <property type="protein sequence ID" value="MCW6511918.1"/>
    <property type="molecule type" value="Genomic_DNA"/>
</dbReference>
<dbReference type="InterPro" id="IPR050808">
    <property type="entry name" value="Phage_Integrase"/>
</dbReference>
<evidence type="ECO:0000256" key="3">
    <source>
        <dbReference type="ARBA" id="ARBA00023125"/>
    </source>
</evidence>
<dbReference type="SUPFAM" id="SSF56349">
    <property type="entry name" value="DNA breaking-rejoining enzymes"/>
    <property type="match status" value="1"/>
</dbReference>
<dbReference type="GO" id="GO:0003677">
    <property type="term" value="F:DNA binding"/>
    <property type="evidence" value="ECO:0007669"/>
    <property type="project" value="UniProtKB-UniRule"/>
</dbReference>
<dbReference type="GO" id="GO:0015074">
    <property type="term" value="P:DNA integration"/>
    <property type="evidence" value="ECO:0007669"/>
    <property type="project" value="UniProtKB-KW"/>
</dbReference>
<dbReference type="Pfam" id="PF00589">
    <property type="entry name" value="Phage_integrase"/>
    <property type="match status" value="1"/>
</dbReference>
<evidence type="ECO:0000256" key="6">
    <source>
        <dbReference type="SAM" id="MobiDB-lite"/>
    </source>
</evidence>
<keyword evidence="10" id="KW-1185">Reference proteome</keyword>
<evidence type="ECO:0000313" key="9">
    <source>
        <dbReference type="EMBL" id="MCW6511918.1"/>
    </source>
</evidence>
<keyword evidence="3 5" id="KW-0238">DNA-binding</keyword>
<dbReference type="AlphaFoldDB" id="A0AA41Z7J0"/>
<dbReference type="InterPro" id="IPR046668">
    <property type="entry name" value="DUF6538"/>
</dbReference>
<dbReference type="Pfam" id="PF20172">
    <property type="entry name" value="DUF6538"/>
    <property type="match status" value="1"/>
</dbReference>
<dbReference type="RefSeq" id="WP_282588296.1">
    <property type="nucleotide sequence ID" value="NZ_JAMOIM010000036.1"/>
</dbReference>
<proteinExistence type="inferred from homology"/>
<dbReference type="InterPro" id="IPR011010">
    <property type="entry name" value="DNA_brk_join_enz"/>
</dbReference>
<evidence type="ECO:0000313" key="10">
    <source>
        <dbReference type="Proteomes" id="UP001165667"/>
    </source>
</evidence>
<protein>
    <submittedName>
        <fullName evidence="9">Site-specific integrase</fullName>
    </submittedName>
</protein>
<dbReference type="Gene3D" id="1.10.443.10">
    <property type="entry name" value="Intergrase catalytic core"/>
    <property type="match status" value="1"/>
</dbReference>
<dbReference type="Proteomes" id="UP001165667">
    <property type="component" value="Unassembled WGS sequence"/>
</dbReference>
<name>A0AA41Z7J0_9HYPH</name>
<evidence type="ECO:0000256" key="5">
    <source>
        <dbReference type="PROSITE-ProRule" id="PRU01248"/>
    </source>
</evidence>